<dbReference type="SUPFAM" id="SSF49478">
    <property type="entry name" value="Cna protein B-type domain"/>
    <property type="match status" value="1"/>
</dbReference>
<evidence type="ECO:0000256" key="1">
    <source>
        <dbReference type="SAM" id="MobiDB-lite"/>
    </source>
</evidence>
<evidence type="ECO:0000313" key="2">
    <source>
        <dbReference type="EMBL" id="RXK85653.1"/>
    </source>
</evidence>
<keyword evidence="3" id="KW-1185">Reference proteome</keyword>
<dbReference type="EMBL" id="SDHZ01000001">
    <property type="protein sequence ID" value="RXK85653.1"/>
    <property type="molecule type" value="Genomic_DNA"/>
</dbReference>
<dbReference type="AlphaFoldDB" id="A0A4Q1DAR7"/>
<proteinExistence type="predicted"/>
<protein>
    <submittedName>
        <fullName evidence="2">DUF4876 domain-containing protein</fullName>
    </submittedName>
</protein>
<dbReference type="Pfam" id="PF16215">
    <property type="entry name" value="DUF4876"/>
    <property type="match status" value="1"/>
</dbReference>
<organism evidence="2 3">
    <name type="scientific">Filimonas effusa</name>
    <dbReference type="NCBI Taxonomy" id="2508721"/>
    <lineage>
        <taxon>Bacteria</taxon>
        <taxon>Pseudomonadati</taxon>
        <taxon>Bacteroidota</taxon>
        <taxon>Chitinophagia</taxon>
        <taxon>Chitinophagales</taxon>
        <taxon>Chitinophagaceae</taxon>
        <taxon>Filimonas</taxon>
    </lineage>
</organism>
<feature type="region of interest" description="Disordered" evidence="1">
    <location>
        <begin position="405"/>
        <end position="451"/>
    </location>
</feature>
<dbReference type="InterPro" id="IPR032627">
    <property type="entry name" value="DUF4876"/>
</dbReference>
<accession>A0A4Q1DAR7</accession>
<dbReference type="OrthoDB" id="1409865at2"/>
<comment type="caution">
    <text evidence="2">The sequence shown here is derived from an EMBL/GenBank/DDBJ whole genome shotgun (WGS) entry which is preliminary data.</text>
</comment>
<dbReference type="PROSITE" id="PS51257">
    <property type="entry name" value="PROKAR_LIPOPROTEIN"/>
    <property type="match status" value="1"/>
</dbReference>
<evidence type="ECO:0000313" key="3">
    <source>
        <dbReference type="Proteomes" id="UP000290545"/>
    </source>
</evidence>
<feature type="compositionally biased region" description="Polar residues" evidence="1">
    <location>
        <begin position="427"/>
        <end position="437"/>
    </location>
</feature>
<dbReference type="Proteomes" id="UP000290545">
    <property type="component" value="Unassembled WGS sequence"/>
</dbReference>
<reference evidence="2 3" key="1">
    <citation type="submission" date="2019-01" db="EMBL/GenBank/DDBJ databases">
        <title>Filimonas sp. strain TTM-71.</title>
        <authorList>
            <person name="Chen W.-M."/>
        </authorList>
    </citation>
    <scope>NUCLEOTIDE SEQUENCE [LARGE SCALE GENOMIC DNA]</scope>
    <source>
        <strain evidence="2 3">TTM-71</strain>
    </source>
</reference>
<gene>
    <name evidence="2" type="ORF">ESB13_02235</name>
</gene>
<sequence length="451" mass="48876">MTNMQRLKLWIIAAAVLTLGACKKDLGPDVAPVTFNGQIVLDASIAGPAFPLDKVKVIITNTANNLKNETTADAQGKISLSNISPGRYEIQATLTLTATEYASITGNYASSEVVFNAVEQIDITAQSGTVTVTLIYGQLAKEWIIKQIYYAGSHTSNGAMFRDQFLELYNNSDHDLYADSLYFGQVYGINTARESQDMTKPYFLPTGSFDWTKSIGMSDTRANDNYVYCRSVFRIPGNGKTYKVAPGASIIIAQNAQNHKAPYVGATGESVTVKDPSLTVDLSNADFEVYLGNYPGNNQLASDVDNPAVPNIETILRGSGRDLILDNLGREAIVIFKWPGGAPAQWPTFPSPEETTVTTATSKYIQVPATYLEDAVELQQTPVARRTAKRIPAISDAGYTYVPGGSYSSQSSIRKTKSVVNGRRILQDTNNSTNDFGSLTKADPSKTAFAD</sequence>
<name>A0A4Q1DAR7_9BACT</name>